<evidence type="ECO:0008006" key="4">
    <source>
        <dbReference type="Google" id="ProtNLM"/>
    </source>
</evidence>
<reference evidence="2 3" key="2">
    <citation type="submission" date="2021-10" db="EMBL/GenBank/DDBJ databases">
        <authorList>
            <person name="Piombo E."/>
        </authorList>
    </citation>
    <scope>NUCLEOTIDE SEQUENCE [LARGE SCALE GENOMIC DNA]</scope>
</reference>
<dbReference type="InterPro" id="IPR021463">
    <property type="entry name" value="Methyltransf_34"/>
</dbReference>
<gene>
    <name evidence="2" type="ORF">CBYS24578_00017997</name>
</gene>
<dbReference type="AlphaFoldDB" id="A0A9N9Y0X7"/>
<dbReference type="Pfam" id="PF11312">
    <property type="entry name" value="Methyltransf_34"/>
    <property type="match status" value="1"/>
</dbReference>
<comment type="caution">
    <text evidence="2">The sequence shown here is derived from an EMBL/GenBank/DDBJ whole genome shotgun (WGS) entry which is preliminary data.</text>
</comment>
<protein>
    <recommendedName>
        <fullName evidence="4">25S rRNA (Uridine(2843)-N(3))-methyltransferase</fullName>
    </recommendedName>
</protein>
<accession>A0A9N9Y0X7</accession>
<dbReference type="EMBL" id="CABFNO020001355">
    <property type="protein sequence ID" value="CAG9983055.1"/>
    <property type="molecule type" value="Genomic_DNA"/>
</dbReference>
<evidence type="ECO:0000313" key="3">
    <source>
        <dbReference type="Proteomes" id="UP000754883"/>
    </source>
</evidence>
<sequence>MRRYQRQAQSQPKHGPPSVSGASKAPIAPPSRRPDERGSGITKKSVKRPPPQATPAPAAKVQQQIIPDSLQQLILDIFRETFPQVNEFEAMKPALREIKDTLDRRDFQQAFATEEHKEKYTIRWSPSQALAYSNILAWIAKEYSDNEWVKQFLTDGVKNNPSSVLCFGRGAAELVALIVMLKNSHLSALGQPAQPELENGQEIDGALGNLTVSDQWPISDKTLLRVGLVDTTDWTEVVSKIHQSYTTPRPLSKYASAKARLSNTSPLSPKALSWKFTQLDILDCGIEELGSMIGADPTLITLFFTLNDMYMTSISKVSALLRKITAAAPKGSLLLVVDKPGACVEATPTDNNAGTEGRQYPIHLLMYRALFPEEHQKVEKVKDKKEPAWEKLVEEDNCIFKLDKGLVFPGCLENIKFQMHLLQRL</sequence>
<proteinExistence type="predicted"/>
<dbReference type="Proteomes" id="UP000754883">
    <property type="component" value="Unassembled WGS sequence"/>
</dbReference>
<name>A0A9N9Y0X7_9HYPO</name>
<evidence type="ECO:0000256" key="1">
    <source>
        <dbReference type="SAM" id="MobiDB-lite"/>
    </source>
</evidence>
<feature type="compositionally biased region" description="Polar residues" evidence="1">
    <location>
        <begin position="1"/>
        <end position="12"/>
    </location>
</feature>
<reference evidence="3" key="1">
    <citation type="submission" date="2019-06" db="EMBL/GenBank/DDBJ databases">
        <authorList>
            <person name="Broberg M."/>
        </authorList>
    </citation>
    <scope>NUCLEOTIDE SEQUENCE [LARGE SCALE GENOMIC DNA]</scope>
</reference>
<keyword evidence="3" id="KW-1185">Reference proteome</keyword>
<organism evidence="2 3">
    <name type="scientific">Clonostachys byssicola</name>
    <dbReference type="NCBI Taxonomy" id="160290"/>
    <lineage>
        <taxon>Eukaryota</taxon>
        <taxon>Fungi</taxon>
        <taxon>Dikarya</taxon>
        <taxon>Ascomycota</taxon>
        <taxon>Pezizomycotina</taxon>
        <taxon>Sordariomycetes</taxon>
        <taxon>Hypocreomycetidae</taxon>
        <taxon>Hypocreales</taxon>
        <taxon>Bionectriaceae</taxon>
        <taxon>Clonostachys</taxon>
    </lineage>
</organism>
<evidence type="ECO:0000313" key="2">
    <source>
        <dbReference type="EMBL" id="CAG9983055.1"/>
    </source>
</evidence>
<feature type="region of interest" description="Disordered" evidence="1">
    <location>
        <begin position="1"/>
        <end position="63"/>
    </location>
</feature>
<dbReference type="OrthoDB" id="6419443at2759"/>